<feature type="transmembrane region" description="Helical" evidence="10">
    <location>
        <begin position="48"/>
        <end position="71"/>
    </location>
</feature>
<evidence type="ECO:0000313" key="11">
    <source>
        <dbReference type="EMBL" id="CAL7936650.1"/>
    </source>
</evidence>
<accession>A0ABP1N6Q6</accession>
<dbReference type="PANTHER" id="PTHR21137">
    <property type="entry name" value="ODORANT RECEPTOR"/>
    <property type="match status" value="1"/>
</dbReference>
<evidence type="ECO:0000313" key="12">
    <source>
        <dbReference type="Proteomes" id="UP001642520"/>
    </source>
</evidence>
<evidence type="ECO:0000256" key="7">
    <source>
        <dbReference type="ARBA" id="ARBA00023136"/>
    </source>
</evidence>
<keyword evidence="6 10" id="KW-1133">Transmembrane helix</keyword>
<keyword evidence="12" id="KW-1185">Reference proteome</keyword>
<proteinExistence type="inferred from homology"/>
<evidence type="ECO:0000256" key="10">
    <source>
        <dbReference type="RuleBase" id="RU351113"/>
    </source>
</evidence>
<organism evidence="11 12">
    <name type="scientific">Xylocopa violacea</name>
    <name type="common">Violet carpenter bee</name>
    <name type="synonym">Apis violacea</name>
    <dbReference type="NCBI Taxonomy" id="135666"/>
    <lineage>
        <taxon>Eukaryota</taxon>
        <taxon>Metazoa</taxon>
        <taxon>Ecdysozoa</taxon>
        <taxon>Arthropoda</taxon>
        <taxon>Hexapoda</taxon>
        <taxon>Insecta</taxon>
        <taxon>Pterygota</taxon>
        <taxon>Neoptera</taxon>
        <taxon>Endopterygota</taxon>
        <taxon>Hymenoptera</taxon>
        <taxon>Apocrita</taxon>
        <taxon>Aculeata</taxon>
        <taxon>Apoidea</taxon>
        <taxon>Anthophila</taxon>
        <taxon>Apidae</taxon>
        <taxon>Xylocopa</taxon>
        <taxon>Xylocopa</taxon>
    </lineage>
</organism>
<comment type="caution">
    <text evidence="10">Lacks conserved residue(s) required for the propagation of feature annotation.</text>
</comment>
<evidence type="ECO:0000256" key="3">
    <source>
        <dbReference type="ARBA" id="ARBA00022606"/>
    </source>
</evidence>
<dbReference type="EMBL" id="CAXAJV020001287">
    <property type="protein sequence ID" value="CAL7936650.1"/>
    <property type="molecule type" value="Genomic_DNA"/>
</dbReference>
<keyword evidence="2" id="KW-1003">Cell membrane</keyword>
<keyword evidence="4 10" id="KW-0812">Transmembrane</keyword>
<name>A0ABP1N6Q6_XYLVO</name>
<evidence type="ECO:0000256" key="5">
    <source>
        <dbReference type="ARBA" id="ARBA00022725"/>
    </source>
</evidence>
<evidence type="ECO:0000256" key="4">
    <source>
        <dbReference type="ARBA" id="ARBA00022692"/>
    </source>
</evidence>
<comment type="similarity">
    <text evidence="10">Belongs to the insect chemoreceptor superfamily. Heteromeric odorant receptor channel (TC 1.A.69) family.</text>
</comment>
<keyword evidence="7 10" id="KW-0472">Membrane</keyword>
<evidence type="ECO:0000256" key="8">
    <source>
        <dbReference type="ARBA" id="ARBA00023170"/>
    </source>
</evidence>
<feature type="transmembrane region" description="Helical" evidence="10">
    <location>
        <begin position="312"/>
        <end position="331"/>
    </location>
</feature>
<keyword evidence="9 10" id="KW-0807">Transducer</keyword>
<comment type="subcellular location">
    <subcellularLocation>
        <location evidence="1 10">Cell membrane</location>
        <topology evidence="1 10">Multi-pass membrane protein</topology>
    </subcellularLocation>
</comment>
<dbReference type="Proteomes" id="UP001642520">
    <property type="component" value="Unassembled WGS sequence"/>
</dbReference>
<dbReference type="InterPro" id="IPR004117">
    <property type="entry name" value="7tm6_olfct_rcpt"/>
</dbReference>
<evidence type="ECO:0000256" key="9">
    <source>
        <dbReference type="ARBA" id="ARBA00023224"/>
    </source>
</evidence>
<comment type="caution">
    <text evidence="11">The sequence shown here is derived from an EMBL/GenBank/DDBJ whole genome shotgun (WGS) entry which is preliminary data.</text>
</comment>
<feature type="transmembrane region" description="Helical" evidence="10">
    <location>
        <begin position="280"/>
        <end position="300"/>
    </location>
</feature>
<sequence length="426" mass="48619">MMSIPLAVEANASVHSDYSLQLNRWQLKLIGAWPASSSTTRPQRIVSVISNIVCYSFLVFTWIVCLLHLLLELDTVYVKLGIVGAMSHWFVSNVTYTTFLVKRNDIRNFVQQIETDWRTVTKEKHQEVMLKYAKLGRYVTTFCTVFMQGGFLGFCFVTALSTEEIQVGNETKTVHLIPFPVYKKFLNIEENPTNRIVFSVETFAIFLANSCTAGAYSLSAVLAAHACGQLGVIKVRLTEFVDASGSQNKENVFGKIGAIVEHHLRTLNFIACIEKMMNRIYFFEFFRCMFALCITGYMFLMDLANQNVKNMATLSTCVVSLCFNIFIMCYISELLTEQCKEVGDIIYTTNWYDLPNKMILDLILIIVRSNLVVDITAGKIVHLSIRVFGNKNHFRIHKHNATDDIVKSILREFTCRIQKLEIQETL</sequence>
<reference evidence="11 12" key="1">
    <citation type="submission" date="2024-08" db="EMBL/GenBank/DDBJ databases">
        <authorList>
            <person name="Will J Nash"/>
            <person name="Angela Man"/>
            <person name="Seanna McTaggart"/>
            <person name="Kendall Baker"/>
            <person name="Tom Barker"/>
            <person name="Leah Catchpole"/>
            <person name="Alex Durrant"/>
            <person name="Karim Gharbi"/>
            <person name="Naomi Irish"/>
            <person name="Gemy Kaithakottil"/>
            <person name="Debby Ku"/>
            <person name="Aaliyah Providence"/>
            <person name="Felix Shaw"/>
            <person name="David Swarbreck"/>
            <person name="Chris Watkins"/>
            <person name="Ann M. McCartney"/>
            <person name="Giulio Formenti"/>
            <person name="Alice Mouton"/>
            <person name="Noel Vella"/>
            <person name="Bjorn M von Reumont"/>
            <person name="Adriana Vella"/>
            <person name="Wilfried Haerty"/>
        </authorList>
    </citation>
    <scope>NUCLEOTIDE SEQUENCE [LARGE SCALE GENOMIC DNA]</scope>
</reference>
<evidence type="ECO:0000256" key="6">
    <source>
        <dbReference type="ARBA" id="ARBA00022989"/>
    </source>
</evidence>
<keyword evidence="8 10" id="KW-0675">Receptor</keyword>
<keyword evidence="3 10" id="KW-0716">Sensory transduction</keyword>
<protein>
    <recommendedName>
        <fullName evidence="10">Odorant receptor</fullName>
    </recommendedName>
</protein>
<dbReference type="PANTHER" id="PTHR21137:SF35">
    <property type="entry name" value="ODORANT RECEPTOR 19A-RELATED"/>
    <property type="match status" value="1"/>
</dbReference>
<evidence type="ECO:0000256" key="1">
    <source>
        <dbReference type="ARBA" id="ARBA00004651"/>
    </source>
</evidence>
<keyword evidence="5 10" id="KW-0552">Olfaction</keyword>
<gene>
    <name evidence="11" type="ORF">XYLVIOL_LOCUS2289</name>
</gene>
<evidence type="ECO:0000256" key="2">
    <source>
        <dbReference type="ARBA" id="ARBA00022475"/>
    </source>
</evidence>
<dbReference type="Pfam" id="PF02949">
    <property type="entry name" value="7tm_6"/>
    <property type="match status" value="1"/>
</dbReference>
<feature type="transmembrane region" description="Helical" evidence="10">
    <location>
        <begin position="77"/>
        <end position="101"/>
    </location>
</feature>